<protein>
    <submittedName>
        <fullName evidence="3">Uncharacterized protein</fullName>
    </submittedName>
</protein>
<feature type="chain" id="PRO_5046674065" evidence="2">
    <location>
        <begin position="26"/>
        <end position="239"/>
    </location>
</feature>
<feature type="compositionally biased region" description="Low complexity" evidence="1">
    <location>
        <begin position="70"/>
        <end position="80"/>
    </location>
</feature>
<feature type="compositionally biased region" description="Gly residues" evidence="1">
    <location>
        <begin position="81"/>
        <end position="91"/>
    </location>
</feature>
<dbReference type="Proteomes" id="UP001596004">
    <property type="component" value="Unassembled WGS sequence"/>
</dbReference>
<reference evidence="4" key="1">
    <citation type="journal article" date="2019" name="Int. J. Syst. Evol. Microbiol.">
        <title>The Global Catalogue of Microorganisms (GCM) 10K type strain sequencing project: providing services to taxonomists for standard genome sequencing and annotation.</title>
        <authorList>
            <consortium name="The Broad Institute Genomics Platform"/>
            <consortium name="The Broad Institute Genome Sequencing Center for Infectious Disease"/>
            <person name="Wu L."/>
            <person name="Ma J."/>
        </authorList>
    </citation>
    <scope>NUCLEOTIDE SEQUENCE [LARGE SCALE GENOMIC DNA]</scope>
    <source>
        <strain evidence="4">CGMCC 4.7132</strain>
    </source>
</reference>
<proteinExistence type="predicted"/>
<feature type="signal peptide" evidence="2">
    <location>
        <begin position="1"/>
        <end position="25"/>
    </location>
</feature>
<name>A0ABV9CHJ5_9ACTN</name>
<keyword evidence="2" id="KW-0732">Signal</keyword>
<evidence type="ECO:0000313" key="4">
    <source>
        <dbReference type="Proteomes" id="UP001596004"/>
    </source>
</evidence>
<keyword evidence="4" id="KW-1185">Reference proteome</keyword>
<sequence length="239" mass="24468">MDQRHRMGAAAVLFGCTVTAILACAAPPPSAGDTPRPAETPASGQDASRPGGAPAPEAGGAVPGTGGPAAPGTGAPAPGTEGPGPSTGGPVPGTDGQERLAALAGQVEDYLRRRFPGHFASVVLDVPHHTVIVYRRPSARLDAALGHRFPKQPIRPRDAAHSARELDAIARRVTGDVRYWQARGVTITTIAVRPDGSAVEVGTTDVAKAARELPKRYGRAPLKFVKSTPTLVTPPTATG</sequence>
<accession>A0ABV9CHJ5</accession>
<feature type="region of interest" description="Disordered" evidence="1">
    <location>
        <begin position="28"/>
        <end position="97"/>
    </location>
</feature>
<dbReference type="RefSeq" id="WP_380841345.1">
    <property type="nucleotide sequence ID" value="NZ_JBHSFP010000010.1"/>
</dbReference>
<organism evidence="3 4">
    <name type="scientific">Sphaerisporangium dianthi</name>
    <dbReference type="NCBI Taxonomy" id="1436120"/>
    <lineage>
        <taxon>Bacteria</taxon>
        <taxon>Bacillati</taxon>
        <taxon>Actinomycetota</taxon>
        <taxon>Actinomycetes</taxon>
        <taxon>Streptosporangiales</taxon>
        <taxon>Streptosporangiaceae</taxon>
        <taxon>Sphaerisporangium</taxon>
    </lineage>
</organism>
<gene>
    <name evidence="3" type="ORF">ACFO60_17205</name>
</gene>
<evidence type="ECO:0000256" key="2">
    <source>
        <dbReference type="SAM" id="SignalP"/>
    </source>
</evidence>
<dbReference type="PROSITE" id="PS51257">
    <property type="entry name" value="PROKAR_LIPOPROTEIN"/>
    <property type="match status" value="1"/>
</dbReference>
<evidence type="ECO:0000313" key="3">
    <source>
        <dbReference type="EMBL" id="MFC4532514.1"/>
    </source>
</evidence>
<comment type="caution">
    <text evidence="3">The sequence shown here is derived from an EMBL/GenBank/DDBJ whole genome shotgun (WGS) entry which is preliminary data.</text>
</comment>
<evidence type="ECO:0000256" key="1">
    <source>
        <dbReference type="SAM" id="MobiDB-lite"/>
    </source>
</evidence>
<feature type="compositionally biased region" description="Low complexity" evidence="1">
    <location>
        <begin position="50"/>
        <end position="60"/>
    </location>
</feature>
<dbReference type="EMBL" id="JBHSFP010000010">
    <property type="protein sequence ID" value="MFC4532514.1"/>
    <property type="molecule type" value="Genomic_DNA"/>
</dbReference>